<feature type="chain" id="PRO_5045938448" evidence="4">
    <location>
        <begin position="23"/>
        <end position="550"/>
    </location>
</feature>
<feature type="domain" description="SGNH hydrolase-type esterase" evidence="5">
    <location>
        <begin position="53"/>
        <end position="268"/>
    </location>
</feature>
<dbReference type="Gene3D" id="3.40.50.1110">
    <property type="entry name" value="SGNH hydrolase"/>
    <property type="match status" value="2"/>
</dbReference>
<gene>
    <name evidence="6" type="ORF">E7V67_005350</name>
</gene>
<dbReference type="CDD" id="cd01821">
    <property type="entry name" value="Rhamnogalacturan_acetylesterase_like"/>
    <property type="match status" value="2"/>
</dbReference>
<feature type="domain" description="SGNH hydrolase-type esterase" evidence="5">
    <location>
        <begin position="325"/>
        <end position="524"/>
    </location>
</feature>
<dbReference type="Proteomes" id="UP000321323">
    <property type="component" value="Chromosome"/>
</dbReference>
<dbReference type="PANTHER" id="PTHR43695">
    <property type="entry name" value="PUTATIVE (AFU_ORTHOLOGUE AFUA_2G17250)-RELATED"/>
    <property type="match status" value="1"/>
</dbReference>
<dbReference type="SUPFAM" id="SSF52266">
    <property type="entry name" value="SGNH hydrolase"/>
    <property type="match status" value="2"/>
</dbReference>
<evidence type="ECO:0000256" key="1">
    <source>
        <dbReference type="ARBA" id="ARBA00008668"/>
    </source>
</evidence>
<keyword evidence="4" id="KW-0732">Signal</keyword>
<evidence type="ECO:0000256" key="3">
    <source>
        <dbReference type="SAM" id="MobiDB-lite"/>
    </source>
</evidence>
<feature type="region of interest" description="Disordered" evidence="3">
    <location>
        <begin position="400"/>
        <end position="419"/>
    </location>
</feature>
<name>A0ABZ1URD9_9BURK</name>
<comment type="similarity">
    <text evidence="1">Belongs to the 'GDSL' lipolytic enzyme family.</text>
</comment>
<dbReference type="PANTHER" id="PTHR43695:SF1">
    <property type="entry name" value="RHAMNOGALACTURONAN ACETYLESTERASE"/>
    <property type="match status" value="1"/>
</dbReference>
<dbReference type="InterPro" id="IPR013830">
    <property type="entry name" value="SGNH_hydro"/>
</dbReference>
<feature type="signal peptide" evidence="4">
    <location>
        <begin position="1"/>
        <end position="22"/>
    </location>
</feature>
<dbReference type="InterPro" id="IPR036514">
    <property type="entry name" value="SGNH_hydro_sf"/>
</dbReference>
<keyword evidence="2" id="KW-0378">Hydrolase</keyword>
<dbReference type="InterPro" id="IPR037459">
    <property type="entry name" value="RhgT-like"/>
</dbReference>
<evidence type="ECO:0000313" key="7">
    <source>
        <dbReference type="Proteomes" id="UP000321323"/>
    </source>
</evidence>
<accession>A0ABZ1URD9</accession>
<keyword evidence="7" id="KW-1185">Reference proteome</keyword>
<protein>
    <submittedName>
        <fullName evidence="6">Rhamnogalacturonan acetylesterase</fullName>
    </submittedName>
</protein>
<evidence type="ECO:0000313" key="6">
    <source>
        <dbReference type="EMBL" id="WUR14533.1"/>
    </source>
</evidence>
<dbReference type="Pfam" id="PF13472">
    <property type="entry name" value="Lipase_GDSL_2"/>
    <property type="match status" value="2"/>
</dbReference>
<organism evidence="6 7">
    <name type="scientific">[Empedobacter] haloabium</name>
    <dbReference type="NCBI Taxonomy" id="592317"/>
    <lineage>
        <taxon>Bacteria</taxon>
        <taxon>Pseudomonadati</taxon>
        <taxon>Pseudomonadota</taxon>
        <taxon>Betaproteobacteria</taxon>
        <taxon>Burkholderiales</taxon>
        <taxon>Oxalobacteraceae</taxon>
        <taxon>Telluria group</taxon>
        <taxon>Telluria group incertae sedis</taxon>
    </lineage>
</organism>
<sequence length="550" mass="59213">MNRYLRALAGAVLLLLFCGAYGQTLPAAVNTDPARAVVTLPEPANPALPSLILIGDSTVRNGKDDGQDLGPAGQWGWGRPIADYFDPARINVVNRAVGGLSSRTYLTSGHWQRTLAFVKRGDVVIMQFGHNDASPVNDDRRARGTLRGTGEESDTIDNLLTGQRETVHTYGWYLRRFIADIRARGATAIVCSPVPFKRWDADGRTRRARADYGGWAAQVARQELAGFIDLNEAAAARYDALGRDAVLRLFPQVTPDETVHTNLAGARLNAEVVVAGIRALGVPLLVGALNDKGRAIVPLDDARPVVTGPPGPPRPANDLPALFLVGDSTVKSGGKDGMVGWGERIAPYFDPTRVNVVNHAIGGRSSRTFYTEGRWARVLEQLRPGDAVLIQFGHNDGGRIGDPAMKGRASGAGTGPETVMERKADGSVEAVHTFGWYMARYVADARAKGVTVVLLSPVPHRDRWQEGRDFAEFAAWDEEVARQGGALFADLTIVVTEGYRALGAAVVDGFFADARTHTNDAGAAFNARQVVLALQGLPGRPFERWLKAGM</sequence>
<proteinExistence type="inferred from homology"/>
<evidence type="ECO:0000256" key="4">
    <source>
        <dbReference type="SAM" id="SignalP"/>
    </source>
</evidence>
<evidence type="ECO:0000256" key="2">
    <source>
        <dbReference type="ARBA" id="ARBA00022801"/>
    </source>
</evidence>
<dbReference type="EMBL" id="CP136508">
    <property type="protein sequence ID" value="WUR14533.1"/>
    <property type="molecule type" value="Genomic_DNA"/>
</dbReference>
<reference evidence="6 7" key="1">
    <citation type="journal article" date="2019" name="Int. J. Syst. Evol. Microbiol.">
        <title>The Draft Whole-Genome Sequence of the Antibiotic Producer Empedobacter haloabium ATCC 31962 Provides Indications for Its Taxonomic Reclassification.</title>
        <authorList>
            <person name="Miess H."/>
            <person name="Arlt P."/>
            <person name="Apel A.K."/>
            <person name="Weber T."/>
            <person name="Nieselt K."/>
            <person name="Hanssen F."/>
            <person name="Czemmel S."/>
            <person name="Nahnsen S."/>
            <person name="Gross H."/>
        </authorList>
    </citation>
    <scope>NUCLEOTIDE SEQUENCE [LARGE SCALE GENOMIC DNA]</scope>
    <source>
        <strain evidence="6 7">ATCC 31962</strain>
    </source>
</reference>
<evidence type="ECO:0000259" key="5">
    <source>
        <dbReference type="Pfam" id="PF13472"/>
    </source>
</evidence>